<keyword evidence="3" id="KW-1185">Reference proteome</keyword>
<reference evidence="2" key="1">
    <citation type="submission" date="2022-03" db="EMBL/GenBank/DDBJ databases">
        <authorList>
            <person name="Martin C."/>
        </authorList>
    </citation>
    <scope>NUCLEOTIDE SEQUENCE</scope>
</reference>
<feature type="region of interest" description="Disordered" evidence="1">
    <location>
        <begin position="229"/>
        <end position="287"/>
    </location>
</feature>
<evidence type="ECO:0000256" key="1">
    <source>
        <dbReference type="SAM" id="MobiDB-lite"/>
    </source>
</evidence>
<dbReference type="InterPro" id="IPR029241">
    <property type="entry name" value="TSGA13"/>
</dbReference>
<evidence type="ECO:0000313" key="2">
    <source>
        <dbReference type="EMBL" id="CAH1784289.1"/>
    </source>
</evidence>
<feature type="region of interest" description="Disordered" evidence="1">
    <location>
        <begin position="494"/>
        <end position="543"/>
    </location>
</feature>
<sequence>MTTRSEGIPKDLDGKPVAIILKGYADRSHARCYHCQEKFKPAAEALRHCFTDHPDLEICLLRPVYGEDGSKVSRSVHYGVTPIDMKDVEVEDLTLDPESWRLIINPKVEEEEIESPEPTPRKQKVRKNAINKQAELEKQLKNERYERLHDDWQQVKEDNKLEAQKHYEEKLKIQKNLIKANDARARRKQHEKEVLEKQQREAKKQLKAAHEAKLQEVCKESLETDRQLITERQTRRDEALRKKQEEEEERIRANQLSRHARFVKQPQKASSWHTNSSSHINETETAPSVIESVPEQIEPRELSERELEALPWHHAQLVRLYGEDEAEGFVNPKVEVNKKEVPVDPSLRKQGGRAGANALWDTLRNKSKEKMEEVDMMIPEELKNAFSAFIREGLHQKKKVIKRNYGGNDVPDMERLMDQSKYLAIKDLQHKTEMMYRTSHRNEDRTRIMTFNNPLPDMNNKEGNDSISRYLPSWFPEEDDTESELSYTKWIRPKLSPRKNNPLPDLVPAEEQDTPKQTPDTKDETSKPIEYKPTTKPITTTAPPIDEEADELSRQWDFLVALNKPNMPQQTFKFLTEKDAECRGQFSKYWKDLKEARERPKGYTSAGGDTKPQSAMPILHGDTGKSFSSISGSDIFKSDKSSSRSVPASASQEFFRRFENTWQPLSMNALQEYTAKKGTTGEGEFDHGATKHWTIETKS</sequence>
<dbReference type="OrthoDB" id="9946729at2759"/>
<feature type="compositionally biased region" description="Polar residues" evidence="1">
    <location>
        <begin position="267"/>
        <end position="286"/>
    </location>
</feature>
<feature type="region of interest" description="Disordered" evidence="1">
    <location>
        <begin position="678"/>
        <end position="699"/>
    </location>
</feature>
<evidence type="ECO:0000313" key="3">
    <source>
        <dbReference type="Proteomes" id="UP000749559"/>
    </source>
</evidence>
<gene>
    <name evidence="2" type="ORF">OFUS_LOCUS10514</name>
</gene>
<organism evidence="2 3">
    <name type="scientific">Owenia fusiformis</name>
    <name type="common">Polychaete worm</name>
    <dbReference type="NCBI Taxonomy" id="6347"/>
    <lineage>
        <taxon>Eukaryota</taxon>
        <taxon>Metazoa</taxon>
        <taxon>Spiralia</taxon>
        <taxon>Lophotrochozoa</taxon>
        <taxon>Annelida</taxon>
        <taxon>Polychaeta</taxon>
        <taxon>Sedentaria</taxon>
        <taxon>Canalipalpata</taxon>
        <taxon>Sabellida</taxon>
        <taxon>Oweniida</taxon>
        <taxon>Oweniidae</taxon>
        <taxon>Owenia</taxon>
    </lineage>
</organism>
<feature type="compositionally biased region" description="Basic and acidic residues" evidence="1">
    <location>
        <begin position="229"/>
        <end position="252"/>
    </location>
</feature>
<feature type="compositionally biased region" description="Basic and acidic residues" evidence="1">
    <location>
        <begin position="519"/>
        <end position="530"/>
    </location>
</feature>
<name>A0A8S4NU66_OWEFU</name>
<comment type="caution">
    <text evidence="2">The sequence shown here is derived from an EMBL/GenBank/DDBJ whole genome shotgun (WGS) entry which is preliminary data.</text>
</comment>
<feature type="compositionally biased region" description="Basic and acidic residues" evidence="1">
    <location>
        <begin position="684"/>
        <end position="699"/>
    </location>
</feature>
<accession>A0A8S4NU66</accession>
<dbReference type="PANTHER" id="PTHR37352:SF1">
    <property type="entry name" value="TESTIS-SPECIFIC GENE 13 PROTEIN"/>
    <property type="match status" value="1"/>
</dbReference>
<feature type="compositionally biased region" description="Low complexity" evidence="1">
    <location>
        <begin position="531"/>
        <end position="543"/>
    </location>
</feature>
<proteinExistence type="predicted"/>
<protein>
    <submittedName>
        <fullName evidence="2">Uncharacterized protein</fullName>
    </submittedName>
</protein>
<dbReference type="EMBL" id="CAIIXF020000005">
    <property type="protein sequence ID" value="CAH1784289.1"/>
    <property type="molecule type" value="Genomic_DNA"/>
</dbReference>
<dbReference type="PANTHER" id="PTHR37352">
    <property type="entry name" value="TESTIS-SPECIFIC GENE 13 PROTEIN"/>
    <property type="match status" value="1"/>
</dbReference>
<dbReference type="AlphaFoldDB" id="A0A8S4NU66"/>
<feature type="region of interest" description="Disordered" evidence="1">
    <location>
        <begin position="596"/>
        <end position="630"/>
    </location>
</feature>
<dbReference type="Proteomes" id="UP000749559">
    <property type="component" value="Unassembled WGS sequence"/>
</dbReference>